<reference evidence="1" key="1">
    <citation type="journal article" date="2021" name="Nat. Commun.">
        <title>Genetic determinants of endophytism in the Arabidopsis root mycobiome.</title>
        <authorList>
            <person name="Mesny F."/>
            <person name="Miyauchi S."/>
            <person name="Thiergart T."/>
            <person name="Pickel B."/>
            <person name="Atanasova L."/>
            <person name="Karlsson M."/>
            <person name="Huettel B."/>
            <person name="Barry K.W."/>
            <person name="Haridas S."/>
            <person name="Chen C."/>
            <person name="Bauer D."/>
            <person name="Andreopoulos W."/>
            <person name="Pangilinan J."/>
            <person name="LaButti K."/>
            <person name="Riley R."/>
            <person name="Lipzen A."/>
            <person name="Clum A."/>
            <person name="Drula E."/>
            <person name="Henrissat B."/>
            <person name="Kohler A."/>
            <person name="Grigoriev I.V."/>
            <person name="Martin F.M."/>
            <person name="Hacquard S."/>
        </authorList>
    </citation>
    <scope>NUCLEOTIDE SEQUENCE</scope>
    <source>
        <strain evidence="1">MPI-CAGE-CH-0235</strain>
    </source>
</reference>
<protein>
    <submittedName>
        <fullName evidence="1">Uncharacterized protein</fullName>
    </submittedName>
</protein>
<gene>
    <name evidence="1" type="ORF">B0I35DRAFT_365809</name>
</gene>
<evidence type="ECO:0000313" key="2">
    <source>
        <dbReference type="Proteomes" id="UP000813444"/>
    </source>
</evidence>
<dbReference type="Proteomes" id="UP000813444">
    <property type="component" value="Unassembled WGS sequence"/>
</dbReference>
<accession>A0A8K0WIJ3</accession>
<dbReference type="EMBL" id="JAGPNK010000045">
    <property type="protein sequence ID" value="KAH7302932.1"/>
    <property type="molecule type" value="Genomic_DNA"/>
</dbReference>
<sequence>VVRSPVGDEPVVKRQRKYYNPFQAYCEPTRPVRGCGLVKEEASLPDGIEDIDELEIWQLSWDDGDNDVRNPISYWHERKRRYPNVSRVREVVCGGGADGDASTESTRCGHHRNVSSAAVMVTGWGD</sequence>
<comment type="caution">
    <text evidence="1">The sequence shown here is derived from an EMBL/GenBank/DDBJ whole genome shotgun (WGS) entry which is preliminary data.</text>
</comment>
<keyword evidence="2" id="KW-1185">Reference proteome</keyword>
<dbReference type="OrthoDB" id="5147099at2759"/>
<evidence type="ECO:0000313" key="1">
    <source>
        <dbReference type="EMBL" id="KAH7302932.1"/>
    </source>
</evidence>
<dbReference type="AlphaFoldDB" id="A0A8K0WIJ3"/>
<name>A0A8K0WIJ3_9HYPO</name>
<feature type="non-terminal residue" evidence="1">
    <location>
        <position position="126"/>
    </location>
</feature>
<organism evidence="1 2">
    <name type="scientific">Stachybotrys elegans</name>
    <dbReference type="NCBI Taxonomy" id="80388"/>
    <lineage>
        <taxon>Eukaryota</taxon>
        <taxon>Fungi</taxon>
        <taxon>Dikarya</taxon>
        <taxon>Ascomycota</taxon>
        <taxon>Pezizomycotina</taxon>
        <taxon>Sordariomycetes</taxon>
        <taxon>Hypocreomycetidae</taxon>
        <taxon>Hypocreales</taxon>
        <taxon>Stachybotryaceae</taxon>
        <taxon>Stachybotrys</taxon>
    </lineage>
</organism>
<proteinExistence type="predicted"/>